<reference evidence="1 2" key="1">
    <citation type="submission" date="2023-06" db="EMBL/GenBank/DDBJ databases">
        <title>Campylobacter magnum sp. nov., isolated from cecal contents of domestic pigs (Sus scrofa domesticus).</title>
        <authorList>
            <person name="Papic B."/>
            <person name="Gruntar I."/>
        </authorList>
    </citation>
    <scope>NUCLEOTIDE SEQUENCE [LARGE SCALE GENOMIC DNA]</scope>
    <source>
        <strain evidence="2">34484-21</strain>
    </source>
</reference>
<protein>
    <submittedName>
        <fullName evidence="1">Uncharacterized protein</fullName>
    </submittedName>
</protein>
<evidence type="ECO:0000313" key="1">
    <source>
        <dbReference type="EMBL" id="MDO2409972.1"/>
    </source>
</evidence>
<evidence type="ECO:0000313" key="2">
    <source>
        <dbReference type="Proteomes" id="UP001171111"/>
    </source>
</evidence>
<name>A0ABT8T8B2_9BACT</name>
<dbReference type="RefSeq" id="WP_302244738.1">
    <property type="nucleotide sequence ID" value="NZ_JAULJQ010000010.1"/>
</dbReference>
<gene>
    <name evidence="1" type="ORF">Q2362_07735</name>
</gene>
<sequence>MQINDKAYNAFLTMFGDIDFSKSGYRPPLDEPLIFATLSGKTINILSKMGYEMRSNTLLASTQKQLLHGMRIKKQKAGRSFTKDEFLEFPKHICLENLYIGNKCESRERNKIFLGYWIRKS</sequence>
<accession>A0ABT8T8B2</accession>
<proteinExistence type="predicted"/>
<dbReference type="Proteomes" id="UP001171111">
    <property type="component" value="Unassembled WGS sequence"/>
</dbReference>
<keyword evidence="2" id="KW-1185">Reference proteome</keyword>
<organism evidence="1 2">
    <name type="scientific">Campylobacter magnus</name>
    <dbReference type="NCBI Taxonomy" id="3026462"/>
    <lineage>
        <taxon>Bacteria</taxon>
        <taxon>Pseudomonadati</taxon>
        <taxon>Campylobacterota</taxon>
        <taxon>Epsilonproteobacteria</taxon>
        <taxon>Campylobacterales</taxon>
        <taxon>Campylobacteraceae</taxon>
        <taxon>Campylobacter</taxon>
    </lineage>
</organism>
<dbReference type="EMBL" id="JAULJQ010000010">
    <property type="protein sequence ID" value="MDO2409972.1"/>
    <property type="molecule type" value="Genomic_DNA"/>
</dbReference>
<comment type="caution">
    <text evidence="1">The sequence shown here is derived from an EMBL/GenBank/DDBJ whole genome shotgun (WGS) entry which is preliminary data.</text>
</comment>